<evidence type="ECO:0000313" key="1">
    <source>
        <dbReference type="EMBL" id="ENN88479.1"/>
    </source>
</evidence>
<dbReference type="AlphaFoldDB" id="N6U7C1"/>
<comment type="caution">
    <text evidence="1">The sequence shown here is derived from an EMBL/GenBank/DDBJ whole genome shotgun (WGS) entry which is preliminary data.</text>
</comment>
<keyword evidence="2" id="KW-1185">Reference proteome</keyword>
<accession>N6U7C1</accession>
<dbReference type="Proteomes" id="UP000012429">
    <property type="component" value="Unassembled WGS sequence"/>
</dbReference>
<evidence type="ECO:0000313" key="2">
    <source>
        <dbReference type="Proteomes" id="UP000012429"/>
    </source>
</evidence>
<proteinExistence type="predicted"/>
<organism evidence="1 2">
    <name type="scientific">Rhizobium freirei PRF 81</name>
    <dbReference type="NCBI Taxonomy" id="363754"/>
    <lineage>
        <taxon>Bacteria</taxon>
        <taxon>Pseudomonadati</taxon>
        <taxon>Pseudomonadota</taxon>
        <taxon>Alphaproteobacteria</taxon>
        <taxon>Hyphomicrobiales</taxon>
        <taxon>Rhizobiaceae</taxon>
        <taxon>Rhizobium/Agrobacterium group</taxon>
        <taxon>Rhizobium</taxon>
    </lineage>
</organism>
<sequence length="77" mass="8254">MTEILDDLAPARFRRQHEGRALPIGEDKAEARKHLVGGPHALGTLAPPVKAGAVAREHAWPRRSIGPVLIAAEHAAQ</sequence>
<protein>
    <submittedName>
        <fullName evidence="1">Uncharacterized protein</fullName>
    </submittedName>
</protein>
<reference evidence="1 2" key="1">
    <citation type="journal article" date="2012" name="BMC Genomics">
        <title>Genomic basis of broad host range and environmental adaptability of Rhizobium tropici CIAT 899 and Rhizobium sp. PRF 81 which are used in inoculants for common bean (Phaseolus vulgaris L.).</title>
        <authorList>
            <person name="Ormeno-Orrillo E."/>
            <person name="Menna P."/>
            <person name="Almeida L.G."/>
            <person name="Ollero F.J."/>
            <person name="Nicolas M.F."/>
            <person name="Pains Rodrigues E."/>
            <person name="Shigueyoshi Nakatani A."/>
            <person name="Silva Batista J.S."/>
            <person name="Oliveira Chueire L.M."/>
            <person name="Souza R.C."/>
            <person name="Ribeiro Vasconcelos A.T."/>
            <person name="Megias M."/>
            <person name="Hungria M."/>
            <person name="Martinez-Romero E."/>
        </authorList>
    </citation>
    <scope>NUCLEOTIDE SEQUENCE [LARGE SCALE GENOMIC DNA]</scope>
    <source>
        <strain evidence="1 2">PRF 81</strain>
    </source>
</reference>
<name>N6U7C1_9HYPH</name>
<dbReference type="STRING" id="363754.RHSP_81439"/>
<gene>
    <name evidence="1" type="ORF">RHSP_81439</name>
</gene>
<dbReference type="EMBL" id="AQHN01000027">
    <property type="protein sequence ID" value="ENN88479.1"/>
    <property type="molecule type" value="Genomic_DNA"/>
</dbReference>